<evidence type="ECO:0000313" key="3">
    <source>
        <dbReference type="Proteomes" id="UP000054560"/>
    </source>
</evidence>
<dbReference type="PANTHER" id="PTHR11226">
    <property type="entry name" value="UDP-GLUCOSE GLYCOPROTEIN:GLUCOSYLTRANSFERASE"/>
    <property type="match status" value="1"/>
</dbReference>
<name>A0A0L0FBM7_9EUKA</name>
<reference evidence="2 3" key="1">
    <citation type="submission" date="2011-02" db="EMBL/GenBank/DDBJ databases">
        <title>The Genome Sequence of Sphaeroforma arctica JP610.</title>
        <authorList>
            <consortium name="The Broad Institute Genome Sequencing Platform"/>
            <person name="Russ C."/>
            <person name="Cuomo C."/>
            <person name="Young S.K."/>
            <person name="Zeng Q."/>
            <person name="Gargeya S."/>
            <person name="Alvarado L."/>
            <person name="Berlin A."/>
            <person name="Chapman S.B."/>
            <person name="Chen Z."/>
            <person name="Freedman E."/>
            <person name="Gellesch M."/>
            <person name="Goldberg J."/>
            <person name="Griggs A."/>
            <person name="Gujja S."/>
            <person name="Heilman E."/>
            <person name="Heiman D."/>
            <person name="Howarth C."/>
            <person name="Mehta T."/>
            <person name="Neiman D."/>
            <person name="Pearson M."/>
            <person name="Roberts A."/>
            <person name="Saif S."/>
            <person name="Shea T."/>
            <person name="Shenoy N."/>
            <person name="Sisk P."/>
            <person name="Stolte C."/>
            <person name="Sykes S."/>
            <person name="White J."/>
            <person name="Yandava C."/>
            <person name="Burger G."/>
            <person name="Gray M.W."/>
            <person name="Holland P.W.H."/>
            <person name="King N."/>
            <person name="Lang F.B.F."/>
            <person name="Roger A.J."/>
            <person name="Ruiz-Trillo I."/>
            <person name="Haas B."/>
            <person name="Nusbaum C."/>
            <person name="Birren B."/>
        </authorList>
    </citation>
    <scope>NUCLEOTIDE SEQUENCE [LARGE SCALE GENOMIC DNA]</scope>
    <source>
        <strain evidence="2 3">JP610</strain>
    </source>
</reference>
<feature type="compositionally biased region" description="Polar residues" evidence="1">
    <location>
        <begin position="1"/>
        <end position="29"/>
    </location>
</feature>
<dbReference type="GeneID" id="25914458"/>
<accession>A0A0L0FBM7</accession>
<evidence type="ECO:0000256" key="1">
    <source>
        <dbReference type="SAM" id="MobiDB-lite"/>
    </source>
</evidence>
<dbReference type="PANTHER" id="PTHR11226:SF0">
    <property type="entry name" value="UDP-GLUCOSE:GLYCOPROTEIN GLUCOSYLTRANSFERASE"/>
    <property type="match status" value="1"/>
</dbReference>
<protein>
    <submittedName>
        <fullName evidence="2">Uncharacterized protein</fullName>
    </submittedName>
</protein>
<sequence>MTSTQSSRTNSVPTVAVQQSTKRTGQVSKKTTEQDRRDMQQVLLEGRGLGHSFVVVNGRIIGPVTSAGSFLTADFIEVERDTLEWGNKIKGILEDENSSQSAASISDALVRCQSLLGGESVVRDGAPELDGIGLSLINLQREDVANGHLHTVVVLIDPLSSDAQRLTPQLMILREALGASISLYLMPTPMLKTIPLNRFYRFAVAAEPSFSENGRYVRI</sequence>
<dbReference type="AlphaFoldDB" id="A0A0L0FBM7"/>
<dbReference type="RefSeq" id="XP_014147390.1">
    <property type="nucleotide sequence ID" value="XM_014291915.1"/>
</dbReference>
<dbReference type="STRING" id="667725.A0A0L0FBM7"/>
<dbReference type="GO" id="GO:0051082">
    <property type="term" value="F:unfolded protein binding"/>
    <property type="evidence" value="ECO:0007669"/>
    <property type="project" value="TreeGrafter"/>
</dbReference>
<dbReference type="Proteomes" id="UP000054560">
    <property type="component" value="Unassembled WGS sequence"/>
</dbReference>
<dbReference type="GO" id="GO:0018279">
    <property type="term" value="P:protein N-linked glycosylation via asparagine"/>
    <property type="evidence" value="ECO:0007669"/>
    <property type="project" value="TreeGrafter"/>
</dbReference>
<proteinExistence type="predicted"/>
<dbReference type="GO" id="GO:0005783">
    <property type="term" value="C:endoplasmic reticulum"/>
    <property type="evidence" value="ECO:0007669"/>
    <property type="project" value="TreeGrafter"/>
</dbReference>
<dbReference type="InterPro" id="IPR009448">
    <property type="entry name" value="UDP-g_GGtrans"/>
</dbReference>
<dbReference type="eggNOG" id="KOG1879">
    <property type="taxonomic scope" value="Eukaryota"/>
</dbReference>
<evidence type="ECO:0000313" key="2">
    <source>
        <dbReference type="EMBL" id="KNC73488.1"/>
    </source>
</evidence>
<dbReference type="EMBL" id="KQ245556">
    <property type="protein sequence ID" value="KNC73488.1"/>
    <property type="molecule type" value="Genomic_DNA"/>
</dbReference>
<dbReference type="OrthoDB" id="27683at2759"/>
<keyword evidence="3" id="KW-1185">Reference proteome</keyword>
<feature type="region of interest" description="Disordered" evidence="1">
    <location>
        <begin position="1"/>
        <end position="36"/>
    </location>
</feature>
<gene>
    <name evidence="2" type="ORF">SARC_13954</name>
</gene>
<organism evidence="2 3">
    <name type="scientific">Sphaeroforma arctica JP610</name>
    <dbReference type="NCBI Taxonomy" id="667725"/>
    <lineage>
        <taxon>Eukaryota</taxon>
        <taxon>Ichthyosporea</taxon>
        <taxon>Ichthyophonida</taxon>
        <taxon>Sphaeroforma</taxon>
    </lineage>
</organism>
<dbReference type="GO" id="GO:0003980">
    <property type="term" value="F:UDP-glucose:glycoprotein glucosyltransferase activity"/>
    <property type="evidence" value="ECO:0007669"/>
    <property type="project" value="InterPro"/>
</dbReference>
<dbReference type="GO" id="GO:0036503">
    <property type="term" value="P:ERAD pathway"/>
    <property type="evidence" value="ECO:0007669"/>
    <property type="project" value="TreeGrafter"/>
</dbReference>